<evidence type="ECO:0000259" key="6">
    <source>
        <dbReference type="Pfam" id="PF13720"/>
    </source>
</evidence>
<dbReference type="Gene3D" id="1.20.1180.10">
    <property type="entry name" value="Udp N-acetylglucosamine O-acyltransferase, C-terminal domain"/>
    <property type="match status" value="1"/>
</dbReference>
<keyword evidence="2" id="KW-0441">Lipid A biosynthesis</keyword>
<keyword evidence="1" id="KW-0444">Lipid biosynthesis</keyword>
<dbReference type="PIRSF" id="PIRSF000456">
    <property type="entry name" value="UDP-GlcNAc_acltr"/>
    <property type="match status" value="1"/>
</dbReference>
<organism evidence="7 8">
    <name type="scientific">Sungkyunkwania multivorans</name>
    <dbReference type="NCBI Taxonomy" id="1173618"/>
    <lineage>
        <taxon>Bacteria</taxon>
        <taxon>Pseudomonadati</taxon>
        <taxon>Bacteroidota</taxon>
        <taxon>Flavobacteriia</taxon>
        <taxon>Flavobacteriales</taxon>
        <taxon>Flavobacteriaceae</taxon>
        <taxon>Sungkyunkwania</taxon>
    </lineage>
</organism>
<dbReference type="InterPro" id="IPR037157">
    <property type="entry name" value="Acetyltransf_C_sf"/>
</dbReference>
<dbReference type="InterPro" id="IPR029098">
    <property type="entry name" value="Acetyltransf_C"/>
</dbReference>
<dbReference type="SUPFAM" id="SSF51161">
    <property type="entry name" value="Trimeric LpxA-like enzymes"/>
    <property type="match status" value="1"/>
</dbReference>
<evidence type="ECO:0000256" key="5">
    <source>
        <dbReference type="ARBA" id="ARBA00023315"/>
    </source>
</evidence>
<dbReference type="Gene3D" id="2.160.10.10">
    <property type="entry name" value="Hexapeptide repeat proteins"/>
    <property type="match status" value="1"/>
</dbReference>
<accession>A0ABW3CYK4</accession>
<dbReference type="InterPro" id="IPR010137">
    <property type="entry name" value="Lipid_A_LpxA"/>
</dbReference>
<dbReference type="PANTHER" id="PTHR43480">
    <property type="entry name" value="ACYL-[ACYL-CARRIER-PROTEIN]--UDP-N-ACETYLGLUCOSAMINE O-ACYLTRANSFERASE"/>
    <property type="match status" value="1"/>
</dbReference>
<dbReference type="Pfam" id="PF13720">
    <property type="entry name" value="Acetyltransf_11"/>
    <property type="match status" value="1"/>
</dbReference>
<evidence type="ECO:0000256" key="1">
    <source>
        <dbReference type="ARBA" id="ARBA00022516"/>
    </source>
</evidence>
<dbReference type="PANTHER" id="PTHR43480:SF1">
    <property type="entry name" value="ACYL-[ACYL-CARRIER-PROTEIN]--UDP-N-ACETYLGLUCOSAMINE O-ACYLTRANSFERASE, MITOCHONDRIAL-RELATED"/>
    <property type="match status" value="1"/>
</dbReference>
<keyword evidence="5 7" id="KW-0012">Acyltransferase</keyword>
<evidence type="ECO:0000313" key="8">
    <source>
        <dbReference type="Proteomes" id="UP001596978"/>
    </source>
</evidence>
<reference evidence="8" key="1">
    <citation type="journal article" date="2019" name="Int. J. Syst. Evol. Microbiol.">
        <title>The Global Catalogue of Microorganisms (GCM) 10K type strain sequencing project: providing services to taxonomists for standard genome sequencing and annotation.</title>
        <authorList>
            <consortium name="The Broad Institute Genomics Platform"/>
            <consortium name="The Broad Institute Genome Sequencing Center for Infectious Disease"/>
            <person name="Wu L."/>
            <person name="Ma J."/>
        </authorList>
    </citation>
    <scope>NUCLEOTIDE SEQUENCE [LARGE SCALE GENOMIC DNA]</scope>
    <source>
        <strain evidence="8">CCUG 62952</strain>
    </source>
</reference>
<keyword evidence="4" id="KW-0443">Lipid metabolism</keyword>
<dbReference type="EMBL" id="JBHTJH010000004">
    <property type="protein sequence ID" value="MFD0862147.1"/>
    <property type="molecule type" value="Genomic_DNA"/>
</dbReference>
<comment type="caution">
    <text evidence="7">The sequence shown here is derived from an EMBL/GenBank/DDBJ whole genome shotgun (WGS) entry which is preliminary data.</text>
</comment>
<dbReference type="NCBIfam" id="NF003657">
    <property type="entry name" value="PRK05289.1"/>
    <property type="match status" value="1"/>
</dbReference>
<dbReference type="NCBIfam" id="TIGR01852">
    <property type="entry name" value="lipid_A_lpxA"/>
    <property type="match status" value="1"/>
</dbReference>
<proteinExistence type="predicted"/>
<dbReference type="RefSeq" id="WP_386406514.1">
    <property type="nucleotide sequence ID" value="NZ_JBHTJH010000004.1"/>
</dbReference>
<name>A0ABW3CYK4_9FLAO</name>
<evidence type="ECO:0000256" key="4">
    <source>
        <dbReference type="ARBA" id="ARBA00023098"/>
    </source>
</evidence>
<evidence type="ECO:0000313" key="7">
    <source>
        <dbReference type="EMBL" id="MFD0862147.1"/>
    </source>
</evidence>
<keyword evidence="3 7" id="KW-0808">Transferase</keyword>
<protein>
    <submittedName>
        <fullName evidence="7">Acyl-ACP--UDP-N-acetylglucosamine O-acyltransferase</fullName>
        <ecNumber evidence="7">2.3.1.129</ecNumber>
    </submittedName>
</protein>
<dbReference type="Proteomes" id="UP001596978">
    <property type="component" value="Unassembled WGS sequence"/>
</dbReference>
<dbReference type="GO" id="GO:0008780">
    <property type="term" value="F:acyl-[acyl-carrier-protein]-UDP-N-acetylglucosamine O-acyltransferase activity"/>
    <property type="evidence" value="ECO:0007669"/>
    <property type="project" value="UniProtKB-EC"/>
</dbReference>
<keyword evidence="8" id="KW-1185">Reference proteome</keyword>
<dbReference type="EC" id="2.3.1.129" evidence="7"/>
<evidence type="ECO:0000256" key="2">
    <source>
        <dbReference type="ARBA" id="ARBA00022556"/>
    </source>
</evidence>
<dbReference type="CDD" id="cd03351">
    <property type="entry name" value="LbH_UDP-GlcNAc_AT"/>
    <property type="match status" value="1"/>
</dbReference>
<feature type="domain" description="UDP N-acetylglucosamine O-acyltransferase C-terminal" evidence="6">
    <location>
        <begin position="173"/>
        <end position="254"/>
    </location>
</feature>
<dbReference type="InterPro" id="IPR011004">
    <property type="entry name" value="Trimer_LpxA-like_sf"/>
</dbReference>
<dbReference type="Pfam" id="PF00132">
    <property type="entry name" value="Hexapep"/>
    <property type="match status" value="2"/>
</dbReference>
<evidence type="ECO:0000256" key="3">
    <source>
        <dbReference type="ARBA" id="ARBA00022679"/>
    </source>
</evidence>
<dbReference type="InterPro" id="IPR001451">
    <property type="entry name" value="Hexapep"/>
</dbReference>
<sequence length="261" mass="28661">MNQPLAYVHPGAKIAKNVVIEPFTTIHNNVVIGEGTWIGSNVTIMEGARIGKNCNIFPGAVISAPPQDLKYKGEETTAEIGDNVTIRECVTINKGTADRMKTKIGNNCLIMAYCHIAHDCIVGDNCIFSNNSTLAGHINVGDYVILAGMTAVHQFCSVGNHAFVTGGSLVRKDVPPYVKAAREPLSYVGINSVGLRRRGYSTDKIREIQNIYRILYQKNYNNSQAAEIIEAEMEATSERDEILQFIKDSQRGIMKGYFSNS</sequence>
<gene>
    <name evidence="7" type="primary">lpxA</name>
    <name evidence="7" type="ORF">ACFQ1M_07995</name>
</gene>